<accession>A0AAD6D4W8</accession>
<keyword evidence="2" id="KW-0812">Transmembrane</keyword>
<keyword evidence="2" id="KW-1133">Transmembrane helix</keyword>
<feature type="compositionally biased region" description="Basic residues" evidence="1">
    <location>
        <begin position="177"/>
        <end position="187"/>
    </location>
</feature>
<evidence type="ECO:0000313" key="4">
    <source>
        <dbReference type="Proteomes" id="UP001220324"/>
    </source>
</evidence>
<evidence type="ECO:0000256" key="2">
    <source>
        <dbReference type="SAM" id="Phobius"/>
    </source>
</evidence>
<sequence length="209" mass="22657">MESIPFPEDSSLDTTMLKPAPSINDKTHQILSSHLQKRYTTVSIPSTYGGLDSGPPPGTVAGIVLGSVGGVVLILYLTFLSLNPGGLARGVSSSVDEEVVVSSRRGPSLRRHGDTIEVVEERDRRDSYRRRPSPRDRDDGRIIVEESVTGTATSDGRDVVEVFEEESSAVSSVSTRPPRRARSHRSGVRTIDPLDYGGGESEYGGSRYR</sequence>
<gene>
    <name evidence="3" type="ORF">N7494_003043</name>
</gene>
<organism evidence="3 4">
    <name type="scientific">Penicillium frequentans</name>
    <dbReference type="NCBI Taxonomy" id="3151616"/>
    <lineage>
        <taxon>Eukaryota</taxon>
        <taxon>Fungi</taxon>
        <taxon>Dikarya</taxon>
        <taxon>Ascomycota</taxon>
        <taxon>Pezizomycotina</taxon>
        <taxon>Eurotiomycetes</taxon>
        <taxon>Eurotiomycetidae</taxon>
        <taxon>Eurotiales</taxon>
        <taxon>Aspergillaceae</taxon>
        <taxon>Penicillium</taxon>
    </lineage>
</organism>
<keyword evidence="2" id="KW-0472">Membrane</keyword>
<proteinExistence type="predicted"/>
<comment type="caution">
    <text evidence="3">The sequence shown here is derived from an EMBL/GenBank/DDBJ whole genome shotgun (WGS) entry which is preliminary data.</text>
</comment>
<protein>
    <submittedName>
        <fullName evidence="3">Uncharacterized protein</fullName>
    </submittedName>
</protein>
<evidence type="ECO:0000256" key="1">
    <source>
        <dbReference type="SAM" id="MobiDB-lite"/>
    </source>
</evidence>
<name>A0AAD6D4W8_9EURO</name>
<feature type="transmembrane region" description="Helical" evidence="2">
    <location>
        <begin position="60"/>
        <end position="79"/>
    </location>
</feature>
<dbReference type="AlphaFoldDB" id="A0AAD6D4W8"/>
<feature type="region of interest" description="Disordered" evidence="1">
    <location>
        <begin position="167"/>
        <end position="209"/>
    </location>
</feature>
<keyword evidence="4" id="KW-1185">Reference proteome</keyword>
<dbReference type="Proteomes" id="UP001220324">
    <property type="component" value="Unassembled WGS sequence"/>
</dbReference>
<dbReference type="EMBL" id="JAQIZZ010000002">
    <property type="protein sequence ID" value="KAJ5553665.1"/>
    <property type="molecule type" value="Genomic_DNA"/>
</dbReference>
<evidence type="ECO:0000313" key="3">
    <source>
        <dbReference type="EMBL" id="KAJ5553665.1"/>
    </source>
</evidence>
<feature type="region of interest" description="Disordered" evidence="1">
    <location>
        <begin position="121"/>
        <end position="141"/>
    </location>
</feature>
<reference evidence="3 4" key="1">
    <citation type="journal article" date="2023" name="IMA Fungus">
        <title>Comparative genomic study of the Penicillium genus elucidates a diverse pangenome and 15 lateral gene transfer events.</title>
        <authorList>
            <person name="Petersen C."/>
            <person name="Sorensen T."/>
            <person name="Nielsen M.R."/>
            <person name="Sondergaard T.E."/>
            <person name="Sorensen J.L."/>
            <person name="Fitzpatrick D.A."/>
            <person name="Frisvad J.C."/>
            <person name="Nielsen K.L."/>
        </authorList>
    </citation>
    <scope>NUCLEOTIDE SEQUENCE [LARGE SCALE GENOMIC DNA]</scope>
    <source>
        <strain evidence="3 4">IBT 35679</strain>
    </source>
</reference>